<feature type="region of interest" description="Disordered" evidence="2">
    <location>
        <begin position="125"/>
        <end position="188"/>
    </location>
</feature>
<sequence length="317" mass="34309">MAQSRAQRRGVSLHKNLLVFMVLKKARCIFMEEAHHMVQSQQAGASGGGYTTSTRATTPQDHQQQDECEQNYDKGLVDLAPEEAGIGSSQHTTPHCEDASSRVKQEFIQPSASCVPCADNIPPSLSYADDKENQTPPPNHTNPASPQSEVSTYLALDQSPFRGDSVLRDRSNATSTSSPRSLKRWSTVGECKTEEADLTPEEAAIRSSQHTTVSTIPPKRVKISAACCEGDDSTTMEVNRVASLMSILRFGNLAGNVASAAADMSAATGIGKLTRSLSTPDLCSSQAKEDVRVLQQRPFRATVAQRLLHQNRAVLQT</sequence>
<comment type="similarity">
    <text evidence="1">Belongs to the IER family.</text>
</comment>
<dbReference type="Pfam" id="PF05760">
    <property type="entry name" value="IER"/>
    <property type="match status" value="1"/>
</dbReference>
<evidence type="ECO:0000313" key="4">
    <source>
        <dbReference type="Proteomes" id="UP000235965"/>
    </source>
</evidence>
<feature type="region of interest" description="Disordered" evidence="2">
    <location>
        <begin position="41"/>
        <end position="68"/>
    </location>
</feature>
<gene>
    <name evidence="3" type="ORF">B7P43_G06484</name>
</gene>
<protein>
    <submittedName>
        <fullName evidence="3">Uncharacterized protein</fullName>
    </submittedName>
</protein>
<dbReference type="EMBL" id="NEVH01015302">
    <property type="protein sequence ID" value="PNF27200.1"/>
    <property type="molecule type" value="Genomic_DNA"/>
</dbReference>
<dbReference type="PANTHER" id="PTHR15895">
    <property type="entry name" value="IMMEDIATE EARLY RESPONSE GENE"/>
    <property type="match status" value="1"/>
</dbReference>
<accession>A0A2J7QF40</accession>
<dbReference type="Proteomes" id="UP000235965">
    <property type="component" value="Unassembled WGS sequence"/>
</dbReference>
<name>A0A2J7QF40_9NEOP</name>
<comment type="caution">
    <text evidence="3">The sequence shown here is derived from an EMBL/GenBank/DDBJ whole genome shotgun (WGS) entry which is preliminary data.</text>
</comment>
<keyword evidence="4" id="KW-1185">Reference proteome</keyword>
<organism evidence="3 4">
    <name type="scientific">Cryptotermes secundus</name>
    <dbReference type="NCBI Taxonomy" id="105785"/>
    <lineage>
        <taxon>Eukaryota</taxon>
        <taxon>Metazoa</taxon>
        <taxon>Ecdysozoa</taxon>
        <taxon>Arthropoda</taxon>
        <taxon>Hexapoda</taxon>
        <taxon>Insecta</taxon>
        <taxon>Pterygota</taxon>
        <taxon>Neoptera</taxon>
        <taxon>Polyneoptera</taxon>
        <taxon>Dictyoptera</taxon>
        <taxon>Blattodea</taxon>
        <taxon>Blattoidea</taxon>
        <taxon>Termitoidae</taxon>
        <taxon>Kalotermitidae</taxon>
        <taxon>Cryptotermitinae</taxon>
        <taxon>Cryptotermes</taxon>
    </lineage>
</organism>
<dbReference type="InParanoid" id="A0A2J7QF40"/>
<reference evidence="3 4" key="1">
    <citation type="submission" date="2017-12" db="EMBL/GenBank/DDBJ databases">
        <title>Hemimetabolous genomes reveal molecular basis of termite eusociality.</title>
        <authorList>
            <person name="Harrison M.C."/>
            <person name="Jongepier E."/>
            <person name="Robertson H.M."/>
            <person name="Arning N."/>
            <person name="Bitard-Feildel T."/>
            <person name="Chao H."/>
            <person name="Childers C.P."/>
            <person name="Dinh H."/>
            <person name="Doddapaneni H."/>
            <person name="Dugan S."/>
            <person name="Gowin J."/>
            <person name="Greiner C."/>
            <person name="Han Y."/>
            <person name="Hu H."/>
            <person name="Hughes D.S.T."/>
            <person name="Huylmans A.-K."/>
            <person name="Kemena C."/>
            <person name="Kremer L.P.M."/>
            <person name="Lee S.L."/>
            <person name="Lopez-Ezquerra A."/>
            <person name="Mallet L."/>
            <person name="Monroy-Kuhn J.M."/>
            <person name="Moser A."/>
            <person name="Murali S.C."/>
            <person name="Muzny D.M."/>
            <person name="Otani S."/>
            <person name="Piulachs M.-D."/>
            <person name="Poelchau M."/>
            <person name="Qu J."/>
            <person name="Schaub F."/>
            <person name="Wada-Katsumata A."/>
            <person name="Worley K.C."/>
            <person name="Xie Q."/>
            <person name="Ylla G."/>
            <person name="Poulsen M."/>
            <person name="Gibbs R.A."/>
            <person name="Schal C."/>
            <person name="Richards S."/>
            <person name="Belles X."/>
            <person name="Korb J."/>
            <person name="Bornberg-Bauer E."/>
        </authorList>
    </citation>
    <scope>NUCLEOTIDE SEQUENCE [LARGE SCALE GENOMIC DNA]</scope>
    <source>
        <tissue evidence="3">Whole body</tissue>
    </source>
</reference>
<feature type="compositionally biased region" description="Polar residues" evidence="2">
    <location>
        <begin position="141"/>
        <end position="151"/>
    </location>
</feature>
<dbReference type="InterPro" id="IPR008653">
    <property type="entry name" value="IER"/>
</dbReference>
<dbReference type="OrthoDB" id="6358394at2759"/>
<evidence type="ECO:0000256" key="1">
    <source>
        <dbReference type="ARBA" id="ARBA00006186"/>
    </source>
</evidence>
<proteinExistence type="inferred from homology"/>
<evidence type="ECO:0000256" key="2">
    <source>
        <dbReference type="SAM" id="MobiDB-lite"/>
    </source>
</evidence>
<evidence type="ECO:0000313" key="3">
    <source>
        <dbReference type="EMBL" id="PNF27200.1"/>
    </source>
</evidence>
<dbReference type="AlphaFoldDB" id="A0A2J7QF40"/>